<dbReference type="Proteomes" id="UP000215086">
    <property type="component" value="Chromosome"/>
</dbReference>
<name>A0A286RMC5_9BACT</name>
<keyword evidence="2" id="KW-1185">Reference proteome</keyword>
<accession>A0A286RMC5</accession>
<gene>
    <name evidence="1" type="ORF">THTE_4500</name>
</gene>
<dbReference type="Pfam" id="PF14100">
    <property type="entry name" value="DUF6807"/>
    <property type="match status" value="1"/>
</dbReference>
<proteinExistence type="predicted"/>
<sequence length="314" mass="35170">MKPDVSRRVFLKVSLITLLGPRAAGDVAAAREVAKSPEGLTAYQEGPQIWIRWNNEVLTSYRAHPSQKYPYFYPLAGPRTGLSLTTETSLPWPHHRSLLFGCDRVNGANYWQGPVSAGQIVSLGPQIGTTKDDSVEILDSCRWAVPGQQPVLSDERRFIWRMVSPEVRFLDADIVWKAEQDVTVEKTNHSLFAIRVAPDIAPVNGGNLVNAEGRQGEKGTFGQPSGWCAFWGARRGHGPVEGVALFDHPSNPWAPTPWFTRDYGFMSPTPFQFQNQPWHLPKGESVRLRYRVVMFAGSPEDVKLPTLYEAWSKE</sequence>
<dbReference type="InterPro" id="IPR029475">
    <property type="entry name" value="DUF6807"/>
</dbReference>
<evidence type="ECO:0000313" key="2">
    <source>
        <dbReference type="Proteomes" id="UP000215086"/>
    </source>
</evidence>
<evidence type="ECO:0008006" key="3">
    <source>
        <dbReference type="Google" id="ProtNLM"/>
    </source>
</evidence>
<dbReference type="AlphaFoldDB" id="A0A286RMC5"/>
<organism evidence="1 2">
    <name type="scientific">Thermogutta terrifontis</name>
    <dbReference type="NCBI Taxonomy" id="1331910"/>
    <lineage>
        <taxon>Bacteria</taxon>
        <taxon>Pseudomonadati</taxon>
        <taxon>Planctomycetota</taxon>
        <taxon>Planctomycetia</taxon>
        <taxon>Pirellulales</taxon>
        <taxon>Thermoguttaceae</taxon>
        <taxon>Thermogutta</taxon>
    </lineage>
</organism>
<dbReference type="RefSeq" id="WP_095416698.1">
    <property type="nucleotide sequence ID" value="NZ_CP018477.1"/>
</dbReference>
<dbReference type="EMBL" id="CP018477">
    <property type="protein sequence ID" value="ASV77101.1"/>
    <property type="molecule type" value="Genomic_DNA"/>
</dbReference>
<reference evidence="1 2" key="1">
    <citation type="journal article" name="Front. Microbiol.">
        <title>Sugar Metabolism of the First Thermophilic Planctomycete Thermogutta terrifontis: Comparative Genomic and Transcriptomic Approaches.</title>
        <authorList>
            <person name="Elcheninov A.G."/>
            <person name="Menzel P."/>
            <person name="Gudbergsdottir S.R."/>
            <person name="Slesarev A.I."/>
            <person name="Kadnikov V.V."/>
            <person name="Krogh A."/>
            <person name="Bonch-Osmolovskaya E.A."/>
            <person name="Peng X."/>
            <person name="Kublanov I.V."/>
        </authorList>
    </citation>
    <scope>NUCLEOTIDE SEQUENCE [LARGE SCALE GENOMIC DNA]</scope>
    <source>
        <strain evidence="1 2">R1</strain>
    </source>
</reference>
<protein>
    <recommendedName>
        <fullName evidence="3">Methane oxygenase PmoA</fullName>
    </recommendedName>
</protein>
<dbReference type="KEGG" id="ttf:THTE_4500"/>
<evidence type="ECO:0000313" key="1">
    <source>
        <dbReference type="EMBL" id="ASV77101.1"/>
    </source>
</evidence>
<dbReference type="InterPro" id="IPR006311">
    <property type="entry name" value="TAT_signal"/>
</dbReference>
<dbReference type="PROSITE" id="PS51318">
    <property type="entry name" value="TAT"/>
    <property type="match status" value="1"/>
</dbReference>
<dbReference type="OrthoDB" id="242375at2"/>